<dbReference type="InterPro" id="IPR006624">
    <property type="entry name" value="Beta-propeller_rpt_TECPR"/>
</dbReference>
<proteinExistence type="predicted"/>
<dbReference type="Proteomes" id="UP000653797">
    <property type="component" value="Unassembled WGS sequence"/>
</dbReference>
<name>A0A927B5C3_9BACT</name>
<accession>A0A927B5C3</accession>
<organism evidence="1 2">
    <name type="scientific">Spirosoma validum</name>
    <dbReference type="NCBI Taxonomy" id="2771355"/>
    <lineage>
        <taxon>Bacteria</taxon>
        <taxon>Pseudomonadati</taxon>
        <taxon>Bacteroidota</taxon>
        <taxon>Cytophagia</taxon>
        <taxon>Cytophagales</taxon>
        <taxon>Cytophagaceae</taxon>
        <taxon>Spirosoma</taxon>
    </lineage>
</organism>
<evidence type="ECO:0000313" key="1">
    <source>
        <dbReference type="EMBL" id="MBD2755684.1"/>
    </source>
</evidence>
<dbReference type="AlphaFoldDB" id="A0A927B5C3"/>
<dbReference type="Pfam" id="PF19193">
    <property type="entry name" value="Tectonin"/>
    <property type="match status" value="1"/>
</dbReference>
<dbReference type="RefSeq" id="WP_191041306.1">
    <property type="nucleotide sequence ID" value="NZ_JACXAA010000009.1"/>
</dbReference>
<comment type="caution">
    <text evidence="1">The sequence shown here is derived from an EMBL/GenBank/DDBJ whole genome shotgun (WGS) entry which is preliminary data.</text>
</comment>
<dbReference type="SMART" id="SM00706">
    <property type="entry name" value="TECPR"/>
    <property type="match status" value="1"/>
</dbReference>
<gene>
    <name evidence="1" type="ORF">IC230_22460</name>
</gene>
<reference evidence="1" key="1">
    <citation type="submission" date="2020-09" db="EMBL/GenBank/DDBJ databases">
        <authorList>
            <person name="Kim M.K."/>
        </authorList>
    </citation>
    <scope>NUCLEOTIDE SEQUENCE</scope>
    <source>
        <strain evidence="1">BT704</strain>
    </source>
</reference>
<keyword evidence="2" id="KW-1185">Reference proteome</keyword>
<evidence type="ECO:0008006" key="3">
    <source>
        <dbReference type="Google" id="ProtNLM"/>
    </source>
</evidence>
<dbReference type="EMBL" id="JACXAA010000009">
    <property type="protein sequence ID" value="MBD2755684.1"/>
    <property type="molecule type" value="Genomic_DNA"/>
</dbReference>
<sequence length="91" mass="9630">MIVLAGTLARGGYKKEETPPTPTLSWEKFPKGLLKQISVGKSGLIWGIGTNNHVFRLNSAGTDWDEPTSTALLTQVSVASDGTAWGVNSDG</sequence>
<protein>
    <recommendedName>
        <fullName evidence="3">Photosynthesis system II assembly factor Ycf48/Hcf136-like domain-containing protein</fullName>
    </recommendedName>
</protein>
<evidence type="ECO:0000313" key="2">
    <source>
        <dbReference type="Proteomes" id="UP000653797"/>
    </source>
</evidence>